<feature type="signal peptide" evidence="1">
    <location>
        <begin position="1"/>
        <end position="28"/>
    </location>
</feature>
<protein>
    <submittedName>
        <fullName evidence="2">Uncharacterized protein</fullName>
    </submittedName>
</protein>
<sequence length="82" mass="9432">MSVQRMIRLISLLFIFLLTLEGRSYGSAFGNRKRGNSSSSVFSLFNSQQKSRFWSESVIRGDFDDLKLPALDKWVLSITPRQ</sequence>
<accession>A0ABC8T3H7</accession>
<evidence type="ECO:0000313" key="2">
    <source>
        <dbReference type="EMBL" id="CAK9163735.1"/>
    </source>
</evidence>
<keyword evidence="3" id="KW-1185">Reference proteome</keyword>
<evidence type="ECO:0000256" key="1">
    <source>
        <dbReference type="SAM" id="SignalP"/>
    </source>
</evidence>
<reference evidence="2 3" key="1">
    <citation type="submission" date="2024-02" db="EMBL/GenBank/DDBJ databases">
        <authorList>
            <person name="Vignale AGUSTIN F."/>
            <person name="Sosa J E."/>
            <person name="Modenutti C."/>
        </authorList>
    </citation>
    <scope>NUCLEOTIDE SEQUENCE [LARGE SCALE GENOMIC DNA]</scope>
</reference>
<gene>
    <name evidence="2" type="ORF">ILEXP_LOCUS32787</name>
</gene>
<dbReference type="EMBL" id="CAUOFW020004079">
    <property type="protein sequence ID" value="CAK9163735.1"/>
    <property type="molecule type" value="Genomic_DNA"/>
</dbReference>
<dbReference type="AlphaFoldDB" id="A0ABC8T3H7"/>
<evidence type="ECO:0000313" key="3">
    <source>
        <dbReference type="Proteomes" id="UP001642360"/>
    </source>
</evidence>
<feature type="chain" id="PRO_5044882413" evidence="1">
    <location>
        <begin position="29"/>
        <end position="82"/>
    </location>
</feature>
<dbReference type="Proteomes" id="UP001642360">
    <property type="component" value="Unassembled WGS sequence"/>
</dbReference>
<organism evidence="2 3">
    <name type="scientific">Ilex paraguariensis</name>
    <name type="common">yerba mate</name>
    <dbReference type="NCBI Taxonomy" id="185542"/>
    <lineage>
        <taxon>Eukaryota</taxon>
        <taxon>Viridiplantae</taxon>
        <taxon>Streptophyta</taxon>
        <taxon>Embryophyta</taxon>
        <taxon>Tracheophyta</taxon>
        <taxon>Spermatophyta</taxon>
        <taxon>Magnoliopsida</taxon>
        <taxon>eudicotyledons</taxon>
        <taxon>Gunneridae</taxon>
        <taxon>Pentapetalae</taxon>
        <taxon>asterids</taxon>
        <taxon>campanulids</taxon>
        <taxon>Aquifoliales</taxon>
        <taxon>Aquifoliaceae</taxon>
        <taxon>Ilex</taxon>
    </lineage>
</organism>
<keyword evidence="1" id="KW-0732">Signal</keyword>
<name>A0ABC8T3H7_9AQUA</name>
<feature type="non-terminal residue" evidence="2">
    <location>
        <position position="82"/>
    </location>
</feature>
<comment type="caution">
    <text evidence="2">The sequence shown here is derived from an EMBL/GenBank/DDBJ whole genome shotgun (WGS) entry which is preliminary data.</text>
</comment>
<proteinExistence type="predicted"/>